<dbReference type="InterPro" id="IPR027417">
    <property type="entry name" value="P-loop_NTPase"/>
</dbReference>
<dbReference type="GO" id="GO:0042254">
    <property type="term" value="P:ribosome biogenesis"/>
    <property type="evidence" value="ECO:0007669"/>
    <property type="project" value="UniProtKB-KW"/>
</dbReference>
<dbReference type="InterPro" id="IPR006073">
    <property type="entry name" value="GTP-bd"/>
</dbReference>
<comment type="similarity">
    <text evidence="1 8 9 10">Belongs to the TRAFAC class TrmE-Era-EngA-EngB-Septin-like GTPase superfamily. EngA (Der) GTPase family.</text>
</comment>
<feature type="binding site" evidence="8">
    <location>
        <begin position="56"/>
        <end position="60"/>
    </location>
    <ligand>
        <name>GTP</name>
        <dbReference type="ChEBI" id="CHEBI:37565"/>
        <label>1</label>
    </ligand>
</feature>
<evidence type="ECO:0000259" key="12">
    <source>
        <dbReference type="PROSITE" id="PS51712"/>
    </source>
</evidence>
<evidence type="ECO:0000256" key="9">
    <source>
        <dbReference type="PROSITE-ProRule" id="PRU01049"/>
    </source>
</evidence>
<dbReference type="NCBIfam" id="TIGR03594">
    <property type="entry name" value="GTPase_EngA"/>
    <property type="match status" value="1"/>
</dbReference>
<evidence type="ECO:0000256" key="8">
    <source>
        <dbReference type="HAMAP-Rule" id="MF_00195"/>
    </source>
</evidence>
<dbReference type="HAMAP" id="MF_00195">
    <property type="entry name" value="GTPase_Der"/>
    <property type="match status" value="1"/>
</dbReference>
<dbReference type="AlphaFoldDB" id="A0A345DAK4"/>
<feature type="binding site" evidence="8">
    <location>
        <begin position="336"/>
        <end position="339"/>
    </location>
    <ligand>
        <name>GTP</name>
        <dbReference type="ChEBI" id="CHEBI:37565"/>
        <label>2</label>
    </ligand>
</feature>
<evidence type="ECO:0000256" key="4">
    <source>
        <dbReference type="ARBA" id="ARBA00022737"/>
    </source>
</evidence>
<name>A0A345DAK4_9BURK</name>
<gene>
    <name evidence="8 13" type="primary">der</name>
    <name evidence="13" type="ORF">DTO96_101122</name>
</gene>
<dbReference type="FunFam" id="3.40.50.300:FF:000040">
    <property type="entry name" value="GTPase Der"/>
    <property type="match status" value="1"/>
</dbReference>
<proteinExistence type="inferred from homology"/>
<dbReference type="PIRSF" id="PIRSF006485">
    <property type="entry name" value="GTP-binding_EngA"/>
    <property type="match status" value="1"/>
</dbReference>
<dbReference type="RefSeq" id="WP_114562593.1">
    <property type="nucleotide sequence ID" value="NZ_CP031124.1"/>
</dbReference>
<organism evidence="13 14">
    <name type="scientific">Ephemeroptericola cinctiostellae</name>
    <dbReference type="NCBI Taxonomy" id="2268024"/>
    <lineage>
        <taxon>Bacteria</taxon>
        <taxon>Pseudomonadati</taxon>
        <taxon>Pseudomonadota</taxon>
        <taxon>Betaproteobacteria</taxon>
        <taxon>Burkholderiales</taxon>
        <taxon>Burkholderiaceae</taxon>
        <taxon>Ephemeroptericola</taxon>
    </lineage>
</organism>
<dbReference type="GO" id="GO:0043022">
    <property type="term" value="F:ribosome binding"/>
    <property type="evidence" value="ECO:0007669"/>
    <property type="project" value="TreeGrafter"/>
</dbReference>
<feature type="binding site" evidence="8">
    <location>
        <begin position="224"/>
        <end position="231"/>
    </location>
    <ligand>
        <name>GTP</name>
        <dbReference type="ChEBI" id="CHEBI:37565"/>
        <label>2</label>
    </ligand>
</feature>
<dbReference type="CDD" id="cd01895">
    <property type="entry name" value="EngA2"/>
    <property type="match status" value="1"/>
</dbReference>
<feature type="binding site" evidence="8">
    <location>
        <begin position="9"/>
        <end position="16"/>
    </location>
    <ligand>
        <name>GTP</name>
        <dbReference type="ChEBI" id="CHEBI:37565"/>
        <label>1</label>
    </ligand>
</feature>
<dbReference type="FunFam" id="3.30.300.20:FF:000004">
    <property type="entry name" value="GTPase Der"/>
    <property type="match status" value="1"/>
</dbReference>
<dbReference type="FunFam" id="3.40.50.300:FF:000057">
    <property type="entry name" value="GTPase Der"/>
    <property type="match status" value="1"/>
</dbReference>
<feature type="domain" description="EngA-type G" evidence="12">
    <location>
        <begin position="3"/>
        <end position="167"/>
    </location>
</feature>
<reference evidence="14" key="1">
    <citation type="submission" date="2018-07" db="EMBL/GenBank/DDBJ databases">
        <authorList>
            <person name="Kim H."/>
        </authorList>
    </citation>
    <scope>NUCLEOTIDE SEQUENCE [LARGE SCALE GENOMIC DNA]</scope>
    <source>
        <strain evidence="14">F02</strain>
    </source>
</reference>
<dbReference type="EMBL" id="CP031124">
    <property type="protein sequence ID" value="AXF85392.1"/>
    <property type="molecule type" value="Genomic_DNA"/>
</dbReference>
<feature type="binding site" evidence="8">
    <location>
        <begin position="119"/>
        <end position="122"/>
    </location>
    <ligand>
        <name>GTP</name>
        <dbReference type="ChEBI" id="CHEBI:37565"/>
        <label>1</label>
    </ligand>
</feature>
<dbReference type="OrthoDB" id="9805918at2"/>
<dbReference type="PROSITE" id="PS51712">
    <property type="entry name" value="G_ENGA"/>
    <property type="match status" value="2"/>
</dbReference>
<evidence type="ECO:0000256" key="3">
    <source>
        <dbReference type="ARBA" id="ARBA00022517"/>
    </source>
</evidence>
<dbReference type="Proteomes" id="UP000252182">
    <property type="component" value="Chromosome"/>
</dbReference>
<keyword evidence="6 8" id="KW-0342">GTP-binding</keyword>
<dbReference type="SMART" id="SM00382">
    <property type="entry name" value="AAA"/>
    <property type="match status" value="2"/>
</dbReference>
<protein>
    <recommendedName>
        <fullName evidence="2 8">GTPase Der</fullName>
    </recommendedName>
    <alternativeName>
        <fullName evidence="7 8">GTP-binding protein EngA</fullName>
    </alternativeName>
</protein>
<evidence type="ECO:0000256" key="7">
    <source>
        <dbReference type="ARBA" id="ARBA00032345"/>
    </source>
</evidence>
<comment type="function">
    <text evidence="8 10">GTPase that plays an essential role in the late steps of ribosome biogenesis.</text>
</comment>
<dbReference type="InterPro" id="IPR032859">
    <property type="entry name" value="KH_dom-like"/>
</dbReference>
<evidence type="ECO:0000256" key="5">
    <source>
        <dbReference type="ARBA" id="ARBA00022741"/>
    </source>
</evidence>
<evidence type="ECO:0000313" key="13">
    <source>
        <dbReference type="EMBL" id="AXF85392.1"/>
    </source>
</evidence>
<keyword evidence="4 10" id="KW-0677">Repeat</keyword>
<comment type="subunit">
    <text evidence="8">Associates with the 50S ribosomal subunit.</text>
</comment>
<dbReference type="NCBIfam" id="TIGR00231">
    <property type="entry name" value="small_GTP"/>
    <property type="match status" value="2"/>
</dbReference>
<dbReference type="InterPro" id="IPR005225">
    <property type="entry name" value="Small_GTP-bd"/>
</dbReference>
<dbReference type="Gene3D" id="3.30.300.20">
    <property type="match status" value="1"/>
</dbReference>
<dbReference type="InterPro" id="IPR016484">
    <property type="entry name" value="GTPase_Der"/>
</dbReference>
<dbReference type="Gene3D" id="3.40.50.300">
    <property type="entry name" value="P-loop containing nucleotide triphosphate hydrolases"/>
    <property type="match status" value="2"/>
</dbReference>
<dbReference type="Pfam" id="PF14714">
    <property type="entry name" value="KH_dom-like"/>
    <property type="match status" value="1"/>
</dbReference>
<dbReference type="KEGG" id="hyf:DTO96_101122"/>
<keyword evidence="3 8" id="KW-0690">Ribosome biogenesis</keyword>
<dbReference type="InterPro" id="IPR031166">
    <property type="entry name" value="G_ENGA"/>
</dbReference>
<dbReference type="GO" id="GO:0005525">
    <property type="term" value="F:GTP binding"/>
    <property type="evidence" value="ECO:0007669"/>
    <property type="project" value="UniProtKB-UniRule"/>
</dbReference>
<feature type="domain" description="EngA-type G" evidence="12">
    <location>
        <begin position="218"/>
        <end position="391"/>
    </location>
</feature>
<dbReference type="Pfam" id="PF01926">
    <property type="entry name" value="MMR_HSR1"/>
    <property type="match status" value="2"/>
</dbReference>
<dbReference type="InterPro" id="IPR015946">
    <property type="entry name" value="KH_dom-like_a/b"/>
</dbReference>
<dbReference type="InterPro" id="IPR003593">
    <property type="entry name" value="AAA+_ATPase"/>
</dbReference>
<dbReference type="SUPFAM" id="SSF52540">
    <property type="entry name" value="P-loop containing nucleoside triphosphate hydrolases"/>
    <property type="match status" value="2"/>
</dbReference>
<feature type="binding site" evidence="8">
    <location>
        <begin position="271"/>
        <end position="275"/>
    </location>
    <ligand>
        <name>GTP</name>
        <dbReference type="ChEBI" id="CHEBI:37565"/>
        <label>2</label>
    </ligand>
</feature>
<dbReference type="PRINTS" id="PR00326">
    <property type="entry name" value="GTP1OBG"/>
</dbReference>
<evidence type="ECO:0000256" key="11">
    <source>
        <dbReference type="SAM" id="MobiDB-lite"/>
    </source>
</evidence>
<feature type="region of interest" description="Disordered" evidence="11">
    <location>
        <begin position="407"/>
        <end position="432"/>
    </location>
</feature>
<evidence type="ECO:0000256" key="1">
    <source>
        <dbReference type="ARBA" id="ARBA00008279"/>
    </source>
</evidence>
<dbReference type="CDD" id="cd01894">
    <property type="entry name" value="EngA1"/>
    <property type="match status" value="1"/>
</dbReference>
<evidence type="ECO:0000313" key="14">
    <source>
        <dbReference type="Proteomes" id="UP000252182"/>
    </source>
</evidence>
<accession>A0A345DAK4</accession>
<sequence>MKPVIALVGRPNVGKSTLFNRLTRSRDAIVADFPGLTRDRHYGNGRMGERPFLVIDTGGFEPVAKEGIYHEMAKQTRQAVIEADVVIFIVDGRAGLNAHDQIIADDLRKTGRSVILAVNKAEGMRHANVTAEFYMLGLGDPVVISSAHGDGVRELLDYALDMVLPPVSDLPDWLDASGVKDDMPILNDADIEAILKNRENKDEPFNPVQDAERAARPIKIAVVGRPNVGKSTLINTLIGEERVIAFDMPGTTRDAIEIEFERAGKQYVLIDTAGLRKRGKVFEAIEKFSVVKTLQAIADANVVVLMLDASQDISEQDAHIAGFILESGRALVVAVNKWDAVDSYERDRVKVDILRKLIFLDFAKFHYTTATKGLGVDALLQSVHVAHAAAFANLSTPRLTRALHTALEHQAPPRKGSGSSRPKLRYAHQGGQNPPVVIIHGNSLEDVPESYKRFLEGRFRDAFKLEGTPLRIQFKNSTNPYARRR</sequence>
<keyword evidence="5 8" id="KW-0547">Nucleotide-binding</keyword>
<evidence type="ECO:0000256" key="10">
    <source>
        <dbReference type="RuleBase" id="RU004481"/>
    </source>
</evidence>
<dbReference type="PANTHER" id="PTHR43834">
    <property type="entry name" value="GTPASE DER"/>
    <property type="match status" value="1"/>
</dbReference>
<dbReference type="PANTHER" id="PTHR43834:SF6">
    <property type="entry name" value="GTPASE DER"/>
    <property type="match status" value="1"/>
</dbReference>
<evidence type="ECO:0000256" key="2">
    <source>
        <dbReference type="ARBA" id="ARBA00020953"/>
    </source>
</evidence>
<evidence type="ECO:0000256" key="6">
    <source>
        <dbReference type="ARBA" id="ARBA00023134"/>
    </source>
</evidence>
<keyword evidence="14" id="KW-1185">Reference proteome</keyword>